<dbReference type="GO" id="GO:0042273">
    <property type="term" value="P:ribosomal large subunit biogenesis"/>
    <property type="evidence" value="ECO:0007669"/>
    <property type="project" value="UniProtKB-UniRule"/>
</dbReference>
<feature type="domain" description="SDA1 N-terminal" evidence="3">
    <location>
        <begin position="10"/>
        <end position="127"/>
    </location>
</feature>
<accession>A0A1I7WYK7</accession>
<sequence length="198" mass="23435">MITLLYIYIVRLFRIALCARVIGVHRLHTLGFYSYLHRYLQPKQRDVRFIKNCISKFNKIIARTRISHTMFSSSVSVLRFRLITLFHRNSPEAMTVGINAIREIFANCPFAATEELLRDLAEYKTYKNKNVSMAARALITLFRAVNPKLLAKKDRGRPTGENDEREKITRIRIMMIKLVIYFFENNIKCFRHFNFGFF</sequence>
<evidence type="ECO:0000313" key="5">
    <source>
        <dbReference type="WBParaSite" id="Hba_10349"/>
    </source>
</evidence>
<dbReference type="PANTHER" id="PTHR12730">
    <property type="entry name" value="HSDA/SDA1-RELATED"/>
    <property type="match status" value="1"/>
</dbReference>
<organism evidence="4 5">
    <name type="scientific">Heterorhabditis bacteriophora</name>
    <name type="common">Entomopathogenic nematode worm</name>
    <dbReference type="NCBI Taxonomy" id="37862"/>
    <lineage>
        <taxon>Eukaryota</taxon>
        <taxon>Metazoa</taxon>
        <taxon>Ecdysozoa</taxon>
        <taxon>Nematoda</taxon>
        <taxon>Chromadorea</taxon>
        <taxon>Rhabditida</taxon>
        <taxon>Rhabditina</taxon>
        <taxon>Rhabditomorpha</taxon>
        <taxon>Strongyloidea</taxon>
        <taxon>Heterorhabditidae</taxon>
        <taxon>Heterorhabditis</taxon>
    </lineage>
</organism>
<keyword evidence="2" id="KW-0732">Signal</keyword>
<comment type="function">
    <text evidence="1">Required for 60S pre-ribosomal subunits export to the cytoplasm.</text>
</comment>
<keyword evidence="1" id="KW-0690">Ribosome biogenesis</keyword>
<keyword evidence="1" id="KW-0813">Transport</keyword>
<dbReference type="InterPro" id="IPR027312">
    <property type="entry name" value="Sda1"/>
</dbReference>
<protein>
    <recommendedName>
        <fullName evidence="1">Protein SDA1</fullName>
    </recommendedName>
</protein>
<evidence type="ECO:0000256" key="2">
    <source>
        <dbReference type="SAM" id="SignalP"/>
    </source>
</evidence>
<dbReference type="AlphaFoldDB" id="A0A1I7WYK7"/>
<feature type="signal peptide" evidence="2">
    <location>
        <begin position="1"/>
        <end position="18"/>
    </location>
</feature>
<evidence type="ECO:0000313" key="4">
    <source>
        <dbReference type="Proteomes" id="UP000095283"/>
    </source>
</evidence>
<dbReference type="GO" id="GO:0000055">
    <property type="term" value="P:ribosomal large subunit export from nucleus"/>
    <property type="evidence" value="ECO:0007669"/>
    <property type="project" value="UniProtKB-UniRule"/>
</dbReference>
<keyword evidence="1" id="KW-0539">Nucleus</keyword>
<dbReference type="WBParaSite" id="Hba_10349">
    <property type="protein sequence ID" value="Hba_10349"/>
    <property type="gene ID" value="Hba_10349"/>
</dbReference>
<comment type="similarity">
    <text evidence="1">Belongs to the SDA1 family.</text>
</comment>
<dbReference type="PANTHER" id="PTHR12730:SF0">
    <property type="entry name" value="PROTEIN SDA1 HOMOLOG"/>
    <property type="match status" value="1"/>
</dbReference>
<dbReference type="GO" id="GO:0005730">
    <property type="term" value="C:nucleolus"/>
    <property type="evidence" value="ECO:0007669"/>
    <property type="project" value="UniProtKB-SubCell"/>
</dbReference>
<evidence type="ECO:0000256" key="1">
    <source>
        <dbReference type="RuleBase" id="RU365057"/>
    </source>
</evidence>
<comment type="subcellular location">
    <subcellularLocation>
        <location evidence="1">Nucleus</location>
        <location evidence="1">Nucleolus</location>
    </subcellularLocation>
</comment>
<dbReference type="Pfam" id="PF08158">
    <property type="entry name" value="SDA1_HEAT"/>
    <property type="match status" value="1"/>
</dbReference>
<dbReference type="Proteomes" id="UP000095283">
    <property type="component" value="Unplaced"/>
</dbReference>
<dbReference type="GO" id="GO:0015031">
    <property type="term" value="P:protein transport"/>
    <property type="evidence" value="ECO:0007669"/>
    <property type="project" value="UniProtKB-KW"/>
</dbReference>
<keyword evidence="4" id="KW-1185">Reference proteome</keyword>
<reference evidence="5" key="1">
    <citation type="submission" date="2016-11" db="UniProtKB">
        <authorList>
            <consortium name="WormBaseParasite"/>
        </authorList>
    </citation>
    <scope>IDENTIFICATION</scope>
</reference>
<dbReference type="InterPro" id="IPR012977">
    <property type="entry name" value="SDA1_N"/>
</dbReference>
<evidence type="ECO:0000259" key="3">
    <source>
        <dbReference type="Pfam" id="PF08158"/>
    </source>
</evidence>
<proteinExistence type="inferred from homology"/>
<keyword evidence="1" id="KW-0653">Protein transport</keyword>
<feature type="chain" id="PRO_5009310910" description="Protein SDA1" evidence="2">
    <location>
        <begin position="19"/>
        <end position="198"/>
    </location>
</feature>
<name>A0A1I7WYK7_HETBA</name>